<dbReference type="EMBL" id="QZWG01000004">
    <property type="protein sequence ID" value="RZC16734.1"/>
    <property type="molecule type" value="Genomic_DNA"/>
</dbReference>
<accession>A0A445L0U2</accession>
<feature type="compositionally biased region" description="Basic and acidic residues" evidence="1">
    <location>
        <begin position="63"/>
        <end position="135"/>
    </location>
</feature>
<proteinExistence type="predicted"/>
<organism evidence="2 3">
    <name type="scientific">Glycine soja</name>
    <name type="common">Wild soybean</name>
    <dbReference type="NCBI Taxonomy" id="3848"/>
    <lineage>
        <taxon>Eukaryota</taxon>
        <taxon>Viridiplantae</taxon>
        <taxon>Streptophyta</taxon>
        <taxon>Embryophyta</taxon>
        <taxon>Tracheophyta</taxon>
        <taxon>Spermatophyta</taxon>
        <taxon>Magnoliopsida</taxon>
        <taxon>eudicotyledons</taxon>
        <taxon>Gunneridae</taxon>
        <taxon>Pentapetalae</taxon>
        <taxon>rosids</taxon>
        <taxon>fabids</taxon>
        <taxon>Fabales</taxon>
        <taxon>Fabaceae</taxon>
        <taxon>Papilionoideae</taxon>
        <taxon>50 kb inversion clade</taxon>
        <taxon>NPAAA clade</taxon>
        <taxon>indigoferoid/millettioid clade</taxon>
        <taxon>Phaseoleae</taxon>
        <taxon>Glycine</taxon>
        <taxon>Glycine subgen. Soja</taxon>
    </lineage>
</organism>
<feature type="compositionally biased region" description="Basic and acidic residues" evidence="1">
    <location>
        <begin position="35"/>
        <end position="46"/>
    </location>
</feature>
<protein>
    <recommendedName>
        <fullName evidence="4">Aspartic peptidase DDI1-type domain-containing protein</fullName>
    </recommendedName>
</protein>
<comment type="caution">
    <text evidence="2">The sequence shown here is derived from an EMBL/GenBank/DDBJ whole genome shotgun (WGS) entry which is preliminary data.</text>
</comment>
<name>A0A445L0U2_GLYSO</name>
<dbReference type="PANTHER" id="PTHR33067">
    <property type="entry name" value="RNA-DIRECTED DNA POLYMERASE-RELATED"/>
    <property type="match status" value="1"/>
</dbReference>
<dbReference type="PANTHER" id="PTHR33067:SF39">
    <property type="entry name" value="TRANSCRIPTION FACTOR INTERACTOR AND REGULATOR CCHC(ZN) FAMILY"/>
    <property type="match status" value="1"/>
</dbReference>
<keyword evidence="3" id="KW-1185">Reference proteome</keyword>
<evidence type="ECO:0000313" key="3">
    <source>
        <dbReference type="Proteomes" id="UP000289340"/>
    </source>
</evidence>
<evidence type="ECO:0008006" key="4">
    <source>
        <dbReference type="Google" id="ProtNLM"/>
    </source>
</evidence>
<feature type="region of interest" description="Disordered" evidence="1">
    <location>
        <begin position="25"/>
        <end position="141"/>
    </location>
</feature>
<evidence type="ECO:0000313" key="2">
    <source>
        <dbReference type="EMBL" id="RZC16734.1"/>
    </source>
</evidence>
<dbReference type="Proteomes" id="UP000289340">
    <property type="component" value="Chromosome 4"/>
</dbReference>
<evidence type="ECO:0000256" key="1">
    <source>
        <dbReference type="SAM" id="MobiDB-lite"/>
    </source>
</evidence>
<dbReference type="CDD" id="cd00303">
    <property type="entry name" value="retropepsin_like"/>
    <property type="match status" value="1"/>
</dbReference>
<dbReference type="AlphaFoldDB" id="A0A445L0U2"/>
<dbReference type="InterPro" id="IPR021109">
    <property type="entry name" value="Peptidase_aspartic_dom_sf"/>
</dbReference>
<dbReference type="Gene3D" id="2.40.70.10">
    <property type="entry name" value="Acid Proteases"/>
    <property type="match status" value="1"/>
</dbReference>
<reference evidence="2 3" key="1">
    <citation type="submission" date="2018-09" db="EMBL/GenBank/DDBJ databases">
        <title>A high-quality reference genome of wild soybean provides a powerful tool to mine soybean genomes.</title>
        <authorList>
            <person name="Xie M."/>
            <person name="Chung C.Y.L."/>
            <person name="Li M.-W."/>
            <person name="Wong F.-L."/>
            <person name="Chan T.-F."/>
            <person name="Lam H.-M."/>
        </authorList>
    </citation>
    <scope>NUCLEOTIDE SEQUENCE [LARGE SCALE GENOMIC DNA]</scope>
    <source>
        <strain evidence="3">cv. W05</strain>
        <tissue evidence="2">Hypocotyl of etiolated seedlings</tissue>
    </source>
</reference>
<gene>
    <name evidence="2" type="ORF">D0Y65_009862</name>
</gene>
<sequence length="495" mass="56241">MSNHKSTESALKNLEVQVGQLAKQIADKSSNSFVENREKNPKEECKAVMTRSKRFVEAEDEESVGHKNKAAEKKGTDGKKNEVRGESNQEKEKQIMVKKNEFNDQEKENKKIEKDEKNENEEKSRSDKAVNEGKEVPYPMVPSKKEKDRHLARFLDIFRKLEITMPFGEALQQMPLYSKFVKDMLTRKHKYIHQENIIVEGNCSAVIQKIFPPKHKDPGSVTIPCSIGEVTVGKAPIDLGASINLMPLSMCRRLGELEIMPTRMTLQLAYRSITRPYGVIEDVLVRVKHFIFPADFVVMDICEDTDIPVILGRPFMLTASCIVDMGRKKLELGFVDRKIDFDLFVENKPDPEQNVCLQPRAKPSFLEPSAFRYGIHRAKRALLAKPLYLQMASRKRARTDDIPSSSIPAPQSAAIEPDVQHPPIIPLEYFLEKVAWSEAQLRLVRPNEVAPLEPAPTQVEPMPVEPRTPMVNPPPSPELSSPISTSNYHLRCIIR</sequence>